<dbReference type="GO" id="GO:0016491">
    <property type="term" value="F:oxidoreductase activity"/>
    <property type="evidence" value="ECO:0007669"/>
    <property type="project" value="UniProtKB-KW"/>
</dbReference>
<reference evidence="3" key="1">
    <citation type="journal article" date="2020" name="Stud. Mycol.">
        <title>101 Dothideomycetes genomes: a test case for predicting lifestyles and emergence of pathogens.</title>
        <authorList>
            <person name="Haridas S."/>
            <person name="Albert R."/>
            <person name="Binder M."/>
            <person name="Bloem J."/>
            <person name="Labutti K."/>
            <person name="Salamov A."/>
            <person name="Andreopoulos B."/>
            <person name="Baker S."/>
            <person name="Barry K."/>
            <person name="Bills G."/>
            <person name="Bluhm B."/>
            <person name="Cannon C."/>
            <person name="Castanera R."/>
            <person name="Culley D."/>
            <person name="Daum C."/>
            <person name="Ezra D."/>
            <person name="Gonzalez J."/>
            <person name="Henrissat B."/>
            <person name="Kuo A."/>
            <person name="Liang C."/>
            <person name="Lipzen A."/>
            <person name="Lutzoni F."/>
            <person name="Magnuson J."/>
            <person name="Mondo S."/>
            <person name="Nolan M."/>
            <person name="Ohm R."/>
            <person name="Pangilinan J."/>
            <person name="Park H.-J."/>
            <person name="Ramirez L."/>
            <person name="Alfaro M."/>
            <person name="Sun H."/>
            <person name="Tritt A."/>
            <person name="Yoshinaga Y."/>
            <person name="Zwiers L.-H."/>
            <person name="Turgeon B."/>
            <person name="Goodwin S."/>
            <person name="Spatafora J."/>
            <person name="Crous P."/>
            <person name="Grigoriev I."/>
        </authorList>
    </citation>
    <scope>NUCLEOTIDE SEQUENCE</scope>
    <source>
        <strain evidence="3">CBS 122681</strain>
    </source>
</reference>
<dbReference type="CDD" id="cd05233">
    <property type="entry name" value="SDR_c"/>
    <property type="match status" value="1"/>
</dbReference>
<keyword evidence="2" id="KW-0560">Oxidoreductase</keyword>
<dbReference type="PANTHER" id="PTHR43115">
    <property type="entry name" value="DEHYDROGENASE/REDUCTASE SDR FAMILY MEMBER 11"/>
    <property type="match status" value="1"/>
</dbReference>
<proteinExistence type="inferred from homology"/>
<dbReference type="PANTHER" id="PTHR43115:SF4">
    <property type="entry name" value="DEHYDROGENASE_REDUCTASE SDR FAMILY MEMBER 11"/>
    <property type="match status" value="1"/>
</dbReference>
<dbReference type="Pfam" id="PF00106">
    <property type="entry name" value="adh_short"/>
    <property type="match status" value="1"/>
</dbReference>
<dbReference type="OrthoDB" id="1933717at2759"/>
<dbReference type="PRINTS" id="PR00081">
    <property type="entry name" value="GDHRDH"/>
</dbReference>
<sequence length="293" mass="31360">MLRDVPDFLSPERPFAQSAAKGKIIVITGGGTGVGLGIARYWIAAGAAGVVISGRRKDKIDSSVISLEELAAGKTKILGVQADVAKEADTDALFAAVKKAFGRAADVVFANAGNVSEVMPLHKDANANWWKVFEVNILGTHNTAMSWIRSQENPDDPVGTFLATNTDASGLVTPGLSAYAISKLAAQRYIESLDAEYPKLGAFTIMPGVVPTDMSAAFPIPKVTDKAEQTGAWALYLASGRGDYLKGSMANVHWDPEEMEEYKEEIKTNRLLRIKYSPIFGLEGGNGLQGLRK</sequence>
<dbReference type="AlphaFoldDB" id="A0A6A6TD61"/>
<evidence type="ECO:0000256" key="1">
    <source>
        <dbReference type="ARBA" id="ARBA00006484"/>
    </source>
</evidence>
<dbReference type="SUPFAM" id="SSF51735">
    <property type="entry name" value="NAD(P)-binding Rossmann-fold domains"/>
    <property type="match status" value="1"/>
</dbReference>
<keyword evidence="4" id="KW-1185">Reference proteome</keyword>
<evidence type="ECO:0000313" key="3">
    <source>
        <dbReference type="EMBL" id="KAF2657955.1"/>
    </source>
</evidence>
<accession>A0A6A6TD61</accession>
<dbReference type="InterPro" id="IPR036291">
    <property type="entry name" value="NAD(P)-bd_dom_sf"/>
</dbReference>
<evidence type="ECO:0000256" key="2">
    <source>
        <dbReference type="ARBA" id="ARBA00023002"/>
    </source>
</evidence>
<protein>
    <submittedName>
        <fullName evidence="3">NAD(P)-binding protein</fullName>
    </submittedName>
</protein>
<dbReference type="InterPro" id="IPR002347">
    <property type="entry name" value="SDR_fam"/>
</dbReference>
<evidence type="ECO:0000313" key="4">
    <source>
        <dbReference type="Proteomes" id="UP000799324"/>
    </source>
</evidence>
<comment type="similarity">
    <text evidence="1">Belongs to the short-chain dehydrogenases/reductases (SDR) family.</text>
</comment>
<dbReference type="Gene3D" id="3.40.50.720">
    <property type="entry name" value="NAD(P)-binding Rossmann-like Domain"/>
    <property type="match status" value="1"/>
</dbReference>
<organism evidence="3 4">
    <name type="scientific">Lophiostoma macrostomum CBS 122681</name>
    <dbReference type="NCBI Taxonomy" id="1314788"/>
    <lineage>
        <taxon>Eukaryota</taxon>
        <taxon>Fungi</taxon>
        <taxon>Dikarya</taxon>
        <taxon>Ascomycota</taxon>
        <taxon>Pezizomycotina</taxon>
        <taxon>Dothideomycetes</taxon>
        <taxon>Pleosporomycetidae</taxon>
        <taxon>Pleosporales</taxon>
        <taxon>Lophiostomataceae</taxon>
        <taxon>Lophiostoma</taxon>
    </lineage>
</organism>
<dbReference type="Proteomes" id="UP000799324">
    <property type="component" value="Unassembled WGS sequence"/>
</dbReference>
<dbReference type="EMBL" id="MU004319">
    <property type="protein sequence ID" value="KAF2657955.1"/>
    <property type="molecule type" value="Genomic_DNA"/>
</dbReference>
<name>A0A6A6TD61_9PLEO</name>
<gene>
    <name evidence="3" type="ORF">K491DRAFT_593949</name>
</gene>